<keyword evidence="3" id="KW-1185">Reference proteome</keyword>
<dbReference type="EMBL" id="FNYW01000056">
    <property type="protein sequence ID" value="SEJ04105.1"/>
    <property type="molecule type" value="Genomic_DNA"/>
</dbReference>
<dbReference type="Gene3D" id="1.20.1440.50">
    <property type="entry name" value="Ta0600-like"/>
    <property type="match status" value="1"/>
</dbReference>
<evidence type="ECO:0000313" key="2">
    <source>
        <dbReference type="EMBL" id="SEJ04105.1"/>
    </source>
</evidence>
<dbReference type="RefSeq" id="WP_091636611.1">
    <property type="nucleotide sequence ID" value="NZ_FNYW01000056.1"/>
</dbReference>
<dbReference type="SUPFAM" id="SSF109797">
    <property type="entry name" value="Bacteriocin immunity protein-like"/>
    <property type="match status" value="1"/>
</dbReference>
<dbReference type="AlphaFoldDB" id="A0A1H6VVM0"/>
<evidence type="ECO:0000313" key="3">
    <source>
        <dbReference type="Proteomes" id="UP000198564"/>
    </source>
</evidence>
<dbReference type="OrthoDB" id="2166051at2"/>
<keyword evidence="1" id="KW-0079">Bacteriocin immunity</keyword>
<accession>A0A1H6VVM0</accession>
<dbReference type="InterPro" id="IPR015046">
    <property type="entry name" value="LciA_Immunity-like"/>
</dbReference>
<dbReference type="InterPro" id="IPR023130">
    <property type="entry name" value="Ta0600-like_sf"/>
</dbReference>
<sequence>MNAMSAAYSDPEVKKDPYIQQLIFDLAKQLSKGKDAHAVYYHLSQELRGYALGNDFKMPKTLSNLYEMARDSQKDYRKSYFEPFWKK</sequence>
<dbReference type="GO" id="GO:0030153">
    <property type="term" value="P:bacteriocin immunity"/>
    <property type="evidence" value="ECO:0007669"/>
    <property type="project" value="UniProtKB-KW"/>
</dbReference>
<organism evidence="2 3">
    <name type="scientific">Alkalibacterium gilvum</name>
    <dbReference type="NCBI Taxonomy" id="1130080"/>
    <lineage>
        <taxon>Bacteria</taxon>
        <taxon>Bacillati</taxon>
        <taxon>Bacillota</taxon>
        <taxon>Bacilli</taxon>
        <taxon>Lactobacillales</taxon>
        <taxon>Carnobacteriaceae</taxon>
        <taxon>Alkalibacterium</taxon>
    </lineage>
</organism>
<gene>
    <name evidence="2" type="ORF">SAMN04488113_1562</name>
</gene>
<dbReference type="Pfam" id="PF08951">
    <property type="entry name" value="EntA_Immun"/>
    <property type="match status" value="1"/>
</dbReference>
<dbReference type="Proteomes" id="UP000198564">
    <property type="component" value="Unassembled WGS sequence"/>
</dbReference>
<proteinExistence type="predicted"/>
<name>A0A1H6VVM0_9LACT</name>
<reference evidence="3" key="1">
    <citation type="submission" date="2016-10" db="EMBL/GenBank/DDBJ databases">
        <authorList>
            <person name="Varghese N."/>
            <person name="Submissions S."/>
        </authorList>
    </citation>
    <scope>NUCLEOTIDE SEQUENCE [LARGE SCALE GENOMIC DNA]</scope>
    <source>
        <strain evidence="3">DSM 25751</strain>
    </source>
</reference>
<protein>
    <submittedName>
        <fullName evidence="2">Enterocin A Immunity</fullName>
    </submittedName>
</protein>
<evidence type="ECO:0000256" key="1">
    <source>
        <dbReference type="ARBA" id="ARBA00023025"/>
    </source>
</evidence>